<feature type="compositionally biased region" description="Basic and acidic residues" evidence="1">
    <location>
        <begin position="1"/>
        <end position="24"/>
    </location>
</feature>
<organism evidence="2 3">
    <name type="scientific">Dryococelus australis</name>
    <dbReference type="NCBI Taxonomy" id="614101"/>
    <lineage>
        <taxon>Eukaryota</taxon>
        <taxon>Metazoa</taxon>
        <taxon>Ecdysozoa</taxon>
        <taxon>Arthropoda</taxon>
        <taxon>Hexapoda</taxon>
        <taxon>Insecta</taxon>
        <taxon>Pterygota</taxon>
        <taxon>Neoptera</taxon>
        <taxon>Polyneoptera</taxon>
        <taxon>Phasmatodea</taxon>
        <taxon>Verophasmatodea</taxon>
        <taxon>Anareolatae</taxon>
        <taxon>Phasmatidae</taxon>
        <taxon>Eurycanthinae</taxon>
        <taxon>Dryococelus</taxon>
    </lineage>
</organism>
<gene>
    <name evidence="2" type="ORF">PR048_005795</name>
</gene>
<accession>A0ABQ9I984</accession>
<evidence type="ECO:0000313" key="2">
    <source>
        <dbReference type="EMBL" id="KAJ8893209.1"/>
    </source>
</evidence>
<reference evidence="2 3" key="1">
    <citation type="submission" date="2023-02" db="EMBL/GenBank/DDBJ databases">
        <title>LHISI_Scaffold_Assembly.</title>
        <authorList>
            <person name="Stuart O.P."/>
            <person name="Cleave R."/>
            <person name="Magrath M.J.L."/>
            <person name="Mikheyev A.S."/>
        </authorList>
    </citation>
    <scope>NUCLEOTIDE SEQUENCE [LARGE SCALE GENOMIC DNA]</scope>
    <source>
        <strain evidence="2">Daus_M_001</strain>
        <tissue evidence="2">Leg muscle</tissue>
    </source>
</reference>
<comment type="caution">
    <text evidence="2">The sequence shown here is derived from an EMBL/GenBank/DDBJ whole genome shotgun (WGS) entry which is preliminary data.</text>
</comment>
<dbReference type="EMBL" id="JARBHB010000002">
    <property type="protein sequence ID" value="KAJ8893209.1"/>
    <property type="molecule type" value="Genomic_DNA"/>
</dbReference>
<sequence length="395" mass="43354">MGVKRGEDVKMEQRYNVRVEKTADPRGNPQSSSILRHDSHVRKSGSDPVGNKTLLSLSYAYWSLSRVFIGCCPTPRSCGIRKMFPCKCAIGSEAFRVGLINCDPIEKSDPADNRARFALKGEERSMRELPSLRPAYHMSWPVARQVLWPSVLGKAILGAGHSGGHRGKVVWGGLALFRKENLRKNRGGGVWEENKDSGKHADTNRERRRTWNKFGQEEKRSVGTGGASRADAGNRKMSRLTWGTKGETTQRNMTETMDKGRGLCVKAAGRALYQTPPFVTVGFDFTVSVLQRSIPLEGPLCRKEGAAERQERERERETALLSSDLAAPKDICAIAEAARRVAAGSELSGQNRIPPEKSPGTAAHCMSSVISLSPIGEAPKEARRLGMTDSCCDVC</sequence>
<protein>
    <submittedName>
        <fullName evidence="2">Uncharacterized protein</fullName>
    </submittedName>
</protein>
<evidence type="ECO:0000313" key="3">
    <source>
        <dbReference type="Proteomes" id="UP001159363"/>
    </source>
</evidence>
<feature type="region of interest" description="Disordered" evidence="1">
    <location>
        <begin position="187"/>
        <end position="234"/>
    </location>
</feature>
<feature type="compositionally biased region" description="Basic and acidic residues" evidence="1">
    <location>
        <begin position="192"/>
        <end position="205"/>
    </location>
</feature>
<feature type="region of interest" description="Disordered" evidence="1">
    <location>
        <begin position="1"/>
        <end position="47"/>
    </location>
</feature>
<proteinExistence type="predicted"/>
<name>A0ABQ9I984_9NEOP</name>
<evidence type="ECO:0000256" key="1">
    <source>
        <dbReference type="SAM" id="MobiDB-lite"/>
    </source>
</evidence>
<keyword evidence="3" id="KW-1185">Reference proteome</keyword>
<dbReference type="Proteomes" id="UP001159363">
    <property type="component" value="Chromosome 2"/>
</dbReference>